<dbReference type="WBParaSite" id="TREG1_33850.1">
    <property type="protein sequence ID" value="TREG1_33850.1"/>
    <property type="gene ID" value="TREG1_33850"/>
</dbReference>
<evidence type="ECO:0000313" key="5">
    <source>
        <dbReference type="Proteomes" id="UP000050795"/>
    </source>
</evidence>
<reference evidence="5" key="1">
    <citation type="submission" date="2022-06" db="EMBL/GenBank/DDBJ databases">
        <authorList>
            <person name="Berger JAMES D."/>
            <person name="Berger JAMES D."/>
        </authorList>
    </citation>
    <scope>NUCLEOTIDE SEQUENCE [LARGE SCALE GENOMIC DNA]</scope>
</reference>
<comment type="similarity">
    <text evidence="1">Belongs to the TPD52 family.</text>
</comment>
<proteinExistence type="inferred from homology"/>
<feature type="region of interest" description="Disordered" evidence="4">
    <location>
        <begin position="1"/>
        <end position="21"/>
    </location>
</feature>
<dbReference type="Pfam" id="PF04201">
    <property type="entry name" value="TPD52"/>
    <property type="match status" value="1"/>
</dbReference>
<dbReference type="GO" id="GO:0005737">
    <property type="term" value="C:cytoplasm"/>
    <property type="evidence" value="ECO:0007669"/>
    <property type="project" value="TreeGrafter"/>
</dbReference>
<keyword evidence="5" id="KW-1185">Reference proteome</keyword>
<dbReference type="PANTHER" id="PTHR19307">
    <property type="entry name" value="TUMOR PROTEIN D52"/>
    <property type="match status" value="1"/>
</dbReference>
<name>A0AA85JI83_TRIRE</name>
<sequence>MASGVRNGNIVGRPSTGGGETIAEEEKNLHDELHQVEDEIRLLQETLAAKIRRCNEIKRTLGYTSLSTLQYDLMESIHKLEDTKTYIKASELLNKAKDKTVNVAQDTKEKVGSTISAIRNSDVVKSLNDKVGSAFSTVKIICLDKLTHNPAIAWIPSKKTIRAAIIYSTYGQFPDDDDN</sequence>
<feature type="coiled-coil region" evidence="3">
    <location>
        <begin position="26"/>
        <end position="53"/>
    </location>
</feature>
<keyword evidence="2 3" id="KW-0175">Coiled coil</keyword>
<dbReference type="PANTHER" id="PTHR19307:SF14">
    <property type="entry name" value="TUMOR PROTEIN D52"/>
    <property type="match status" value="1"/>
</dbReference>
<protein>
    <submittedName>
        <fullName evidence="6">Uncharacterized protein</fullName>
    </submittedName>
</protein>
<evidence type="ECO:0000256" key="4">
    <source>
        <dbReference type="SAM" id="MobiDB-lite"/>
    </source>
</evidence>
<accession>A0AA85JI83</accession>
<dbReference type="AlphaFoldDB" id="A0AA85JI83"/>
<evidence type="ECO:0000256" key="1">
    <source>
        <dbReference type="ARBA" id="ARBA00005702"/>
    </source>
</evidence>
<evidence type="ECO:0000256" key="3">
    <source>
        <dbReference type="SAM" id="Coils"/>
    </source>
</evidence>
<dbReference type="Proteomes" id="UP000050795">
    <property type="component" value="Unassembled WGS sequence"/>
</dbReference>
<evidence type="ECO:0000256" key="2">
    <source>
        <dbReference type="ARBA" id="ARBA00023054"/>
    </source>
</evidence>
<evidence type="ECO:0000313" key="6">
    <source>
        <dbReference type="WBParaSite" id="TREG1_33850.1"/>
    </source>
</evidence>
<organism evidence="5 6">
    <name type="scientific">Trichobilharzia regenti</name>
    <name type="common">Nasal bird schistosome</name>
    <dbReference type="NCBI Taxonomy" id="157069"/>
    <lineage>
        <taxon>Eukaryota</taxon>
        <taxon>Metazoa</taxon>
        <taxon>Spiralia</taxon>
        <taxon>Lophotrochozoa</taxon>
        <taxon>Platyhelminthes</taxon>
        <taxon>Trematoda</taxon>
        <taxon>Digenea</taxon>
        <taxon>Strigeidida</taxon>
        <taxon>Schistosomatoidea</taxon>
        <taxon>Schistosomatidae</taxon>
        <taxon>Trichobilharzia</taxon>
    </lineage>
</organism>
<dbReference type="InterPro" id="IPR007327">
    <property type="entry name" value="TPD52"/>
</dbReference>
<reference evidence="6" key="2">
    <citation type="submission" date="2023-11" db="UniProtKB">
        <authorList>
            <consortium name="WormBaseParasite"/>
        </authorList>
    </citation>
    <scope>IDENTIFICATION</scope>
</reference>